<name>A0AB39UU19_9GAMM</name>
<gene>
    <name evidence="9" type="primary">rsmD</name>
    <name evidence="9" type="ORF">AAIA72_13280</name>
</gene>
<evidence type="ECO:0000256" key="4">
    <source>
        <dbReference type="ARBA" id="ARBA00013682"/>
    </source>
</evidence>
<evidence type="ECO:0000256" key="8">
    <source>
        <dbReference type="PIRNR" id="PIRNR004553"/>
    </source>
</evidence>
<dbReference type="PANTHER" id="PTHR43542">
    <property type="entry name" value="METHYLTRANSFERASE"/>
    <property type="match status" value="1"/>
</dbReference>
<dbReference type="PANTHER" id="PTHR43542:SF1">
    <property type="entry name" value="METHYLTRANSFERASE"/>
    <property type="match status" value="1"/>
</dbReference>
<proteinExistence type="inferred from homology"/>
<evidence type="ECO:0000256" key="6">
    <source>
        <dbReference type="ARBA" id="ARBA00022679"/>
    </source>
</evidence>
<dbReference type="GO" id="GO:0003676">
    <property type="term" value="F:nucleic acid binding"/>
    <property type="evidence" value="ECO:0007669"/>
    <property type="project" value="InterPro"/>
</dbReference>
<dbReference type="GO" id="GO:0052913">
    <property type="term" value="F:16S rRNA (guanine(966)-N(2))-methyltransferase activity"/>
    <property type="evidence" value="ECO:0007669"/>
    <property type="project" value="UniProtKB-EC"/>
</dbReference>
<accession>A0AB39UU19</accession>
<dbReference type="InterPro" id="IPR002052">
    <property type="entry name" value="DNA_methylase_N6_adenine_CS"/>
</dbReference>
<keyword evidence="5 8" id="KW-0489">Methyltransferase</keyword>
<dbReference type="CDD" id="cd02440">
    <property type="entry name" value="AdoMet_MTases"/>
    <property type="match status" value="1"/>
</dbReference>
<evidence type="ECO:0000256" key="5">
    <source>
        <dbReference type="ARBA" id="ARBA00022603"/>
    </source>
</evidence>
<evidence type="ECO:0000256" key="1">
    <source>
        <dbReference type="ARBA" id="ARBA00002649"/>
    </source>
</evidence>
<dbReference type="KEGG" id="tcd:AAIA72_13280"/>
<protein>
    <recommendedName>
        <fullName evidence="4 8">Ribosomal RNA small subunit methyltransferase D</fullName>
        <ecNumber evidence="3 8">2.1.1.171</ecNumber>
    </recommendedName>
</protein>
<evidence type="ECO:0000256" key="2">
    <source>
        <dbReference type="ARBA" id="ARBA00005269"/>
    </source>
</evidence>
<organism evidence="9">
    <name type="scientific">Thermohahella caldifontis</name>
    <dbReference type="NCBI Taxonomy" id="3142973"/>
    <lineage>
        <taxon>Bacteria</taxon>
        <taxon>Pseudomonadati</taxon>
        <taxon>Pseudomonadota</taxon>
        <taxon>Gammaproteobacteria</taxon>
        <taxon>Oceanospirillales</taxon>
        <taxon>Hahellaceae</taxon>
        <taxon>Thermohahella</taxon>
    </lineage>
</organism>
<comment type="similarity">
    <text evidence="2 8">Belongs to the methyltransferase superfamily. RsmD family.</text>
</comment>
<dbReference type="InterPro" id="IPR029063">
    <property type="entry name" value="SAM-dependent_MTases_sf"/>
</dbReference>
<dbReference type="RefSeq" id="WP_369600791.1">
    <property type="nucleotide sequence ID" value="NZ_CP154858.1"/>
</dbReference>
<comment type="catalytic activity">
    <reaction evidence="7 8">
        <text>guanosine(966) in 16S rRNA + S-adenosyl-L-methionine = N(2)-methylguanosine(966) in 16S rRNA + S-adenosyl-L-homocysteine + H(+)</text>
        <dbReference type="Rhea" id="RHEA:23548"/>
        <dbReference type="Rhea" id="RHEA-COMP:10211"/>
        <dbReference type="Rhea" id="RHEA-COMP:10212"/>
        <dbReference type="ChEBI" id="CHEBI:15378"/>
        <dbReference type="ChEBI" id="CHEBI:57856"/>
        <dbReference type="ChEBI" id="CHEBI:59789"/>
        <dbReference type="ChEBI" id="CHEBI:74269"/>
        <dbReference type="ChEBI" id="CHEBI:74481"/>
        <dbReference type="EC" id="2.1.1.171"/>
    </reaction>
</comment>
<keyword evidence="6 8" id="KW-0808">Transferase</keyword>
<evidence type="ECO:0000313" key="9">
    <source>
        <dbReference type="EMBL" id="XDT71767.1"/>
    </source>
</evidence>
<dbReference type="Gene3D" id="3.40.50.150">
    <property type="entry name" value="Vaccinia Virus protein VP39"/>
    <property type="match status" value="1"/>
</dbReference>
<evidence type="ECO:0000256" key="3">
    <source>
        <dbReference type="ARBA" id="ARBA00012141"/>
    </source>
</evidence>
<dbReference type="PIRSF" id="PIRSF004553">
    <property type="entry name" value="CHP00095"/>
    <property type="match status" value="1"/>
</dbReference>
<keyword evidence="8" id="KW-0949">S-adenosyl-L-methionine</keyword>
<evidence type="ECO:0000256" key="7">
    <source>
        <dbReference type="ARBA" id="ARBA00048326"/>
    </source>
</evidence>
<dbReference type="EC" id="2.1.1.171" evidence="3 8"/>
<dbReference type="SUPFAM" id="SSF53335">
    <property type="entry name" value="S-adenosyl-L-methionine-dependent methyltransferases"/>
    <property type="match status" value="1"/>
</dbReference>
<reference evidence="9" key="1">
    <citation type="submission" date="2024-05" db="EMBL/GenBank/DDBJ databases">
        <title>Genome sequencing of novel strain.</title>
        <authorList>
            <person name="Ganbat D."/>
            <person name="Ganbat S."/>
            <person name="Lee S.-J."/>
        </authorList>
    </citation>
    <scope>NUCLEOTIDE SEQUENCE</scope>
    <source>
        <strain evidence="9">SMD15-11</strain>
    </source>
</reference>
<dbReference type="AlphaFoldDB" id="A0AB39UU19"/>
<sequence>MARPRHKRPASAPAGMLRIIGGSHRGRRLSFPAVDDVRPSPDRVRETLFNWLMPVIRDARCLDLFAGSGALSLEALSRGASSATAVDQSRLLTRNLSTLGEQLGEASRLQVNCTDVGHWLSQPPARPFDVIFMDPPFRQGWLDRILPRLASPQWVREGSFIYMEHEAGLDPILPEGWVLHRRQHAGQVTGTLCRVTVNPTPVS</sequence>
<dbReference type="EMBL" id="CP154858">
    <property type="protein sequence ID" value="XDT71767.1"/>
    <property type="molecule type" value="Genomic_DNA"/>
</dbReference>
<keyword evidence="8" id="KW-0698">rRNA processing</keyword>
<comment type="function">
    <text evidence="1 8">Specifically methylates the guanine in position 966 of 16S rRNA in the assembled 30S particle.</text>
</comment>
<dbReference type="Pfam" id="PF03602">
    <property type="entry name" value="Cons_hypoth95"/>
    <property type="match status" value="1"/>
</dbReference>
<dbReference type="InterPro" id="IPR004398">
    <property type="entry name" value="RNA_MeTrfase_RsmD"/>
</dbReference>
<dbReference type="NCBIfam" id="TIGR00095">
    <property type="entry name" value="16S rRNA (guanine(966)-N(2))-methyltransferase RsmD"/>
    <property type="match status" value="1"/>
</dbReference>
<dbReference type="PROSITE" id="PS00092">
    <property type="entry name" value="N6_MTASE"/>
    <property type="match status" value="1"/>
</dbReference>